<dbReference type="Pfam" id="PF02465">
    <property type="entry name" value="FliD_N"/>
    <property type="match status" value="1"/>
</dbReference>
<evidence type="ECO:0000256" key="1">
    <source>
        <dbReference type="ARBA" id="ARBA00009764"/>
    </source>
</evidence>
<dbReference type="PANTHER" id="PTHR30288:SF0">
    <property type="entry name" value="FLAGELLAR HOOK-ASSOCIATED PROTEIN 2"/>
    <property type="match status" value="1"/>
</dbReference>
<comment type="subunit">
    <text evidence="2 5">Homopentamer.</text>
</comment>
<comment type="subcellular location">
    <subcellularLocation>
        <location evidence="5">Secreted</location>
    </subcellularLocation>
    <subcellularLocation>
        <location evidence="5">Bacterial flagellum</location>
    </subcellularLocation>
</comment>
<accession>A0ABS9HAN7</accession>
<dbReference type="InterPro" id="IPR010809">
    <property type="entry name" value="FliD_C"/>
</dbReference>
<evidence type="ECO:0000256" key="5">
    <source>
        <dbReference type="RuleBase" id="RU362066"/>
    </source>
</evidence>
<keyword evidence="5" id="KW-0964">Secreted</keyword>
<sequence>MASSASISGLGSGLDTASIIDQFMQLEAAPQTRLKSRQTSEKAVLTALQSLNTKLAALATRSGELSKVAAWNVVTATSSEAKVAVTATTSAGPGSFTVRVDQTAATHRLEHAAAVGMRVAGSVPTTVRLDRLDGTAPVDLATDGTLGGLVDAINSSANATGLRATAVKVGTDQYRLVVESAASGAAGDFTLTATDGSALLGGATVRAGRDAQITVGDTVVATSSSNTFADLVPGVTLTVAADTAAGTTAQVGLTRDAGAASTTLKGLVDAVNAAIADIDTATRSSASGTRGVLSGDGTILTVRDQLISSVFPGDGTSLASLGIQTDRYGKLVLDEAAFKTAYAADPGGVQTRLTAAGTGFVTKVKAAATAASDRLDGTLTAAVKGRNDSLSRLDDDISAWDLRLELRRATLTRQFTALETALNQMNSQSSWLAGQISSLPSSQG</sequence>
<reference evidence="8 9" key="1">
    <citation type="submission" date="2022-01" db="EMBL/GenBank/DDBJ databases">
        <title>Nocardioides sp. nov., an actinomycete isolated from mining soil.</title>
        <authorList>
            <person name="Liu L."/>
        </authorList>
    </citation>
    <scope>NUCLEOTIDE SEQUENCE [LARGE SCALE GENOMIC DNA]</scope>
    <source>
        <strain evidence="8 9">KLBMP 9356</strain>
    </source>
</reference>
<comment type="function">
    <text evidence="5">Required for morphogenesis and for the elongation of the flagellar filament by facilitating polymerization of the flagellin monomers at the tip of growing filament. Forms a capping structure, which prevents flagellin subunits (transported through the central channel of the flagellum) from leaking out without polymerization at the distal end.</text>
</comment>
<evidence type="ECO:0000256" key="4">
    <source>
        <dbReference type="ARBA" id="ARBA00023143"/>
    </source>
</evidence>
<keyword evidence="8" id="KW-0966">Cell projection</keyword>
<dbReference type="InterPro" id="IPR010810">
    <property type="entry name" value="Flagellin_hook_IN_motif"/>
</dbReference>
<feature type="domain" description="Flagellar hook-associated protein 2 N-terminal" evidence="6">
    <location>
        <begin position="12"/>
        <end position="107"/>
    </location>
</feature>
<dbReference type="Proteomes" id="UP001201161">
    <property type="component" value="Unassembled WGS sequence"/>
</dbReference>
<keyword evidence="8" id="KW-0282">Flagellum</keyword>
<protein>
    <recommendedName>
        <fullName evidence="5">Flagellar hook-associated protein 2</fullName>
        <shortName evidence="5">HAP2</shortName>
    </recommendedName>
    <alternativeName>
        <fullName evidence="5">Flagellar cap protein</fullName>
    </alternativeName>
</protein>
<dbReference type="Pfam" id="PF07196">
    <property type="entry name" value="Flagellin_IN"/>
    <property type="match status" value="1"/>
</dbReference>
<dbReference type="InterPro" id="IPR040026">
    <property type="entry name" value="FliD"/>
</dbReference>
<gene>
    <name evidence="8" type="primary">fliD</name>
    <name evidence="8" type="ORF">L2K70_11595</name>
</gene>
<dbReference type="InterPro" id="IPR003481">
    <property type="entry name" value="FliD_N"/>
</dbReference>
<name>A0ABS9HAN7_9ACTN</name>
<comment type="caution">
    <text evidence="8">The sequence shown here is derived from an EMBL/GenBank/DDBJ whole genome shotgun (WGS) entry which is preliminary data.</text>
</comment>
<evidence type="ECO:0000313" key="8">
    <source>
        <dbReference type="EMBL" id="MCF6378247.1"/>
    </source>
</evidence>
<dbReference type="Pfam" id="PF07195">
    <property type="entry name" value="FliD_C"/>
    <property type="match status" value="1"/>
</dbReference>
<evidence type="ECO:0000259" key="6">
    <source>
        <dbReference type="Pfam" id="PF02465"/>
    </source>
</evidence>
<keyword evidence="8" id="KW-0969">Cilium</keyword>
<keyword evidence="4 5" id="KW-0975">Bacterial flagellum</keyword>
<organism evidence="8 9">
    <name type="scientific">Nocardioides potassii</name>
    <dbReference type="NCBI Taxonomy" id="2911371"/>
    <lineage>
        <taxon>Bacteria</taxon>
        <taxon>Bacillati</taxon>
        <taxon>Actinomycetota</taxon>
        <taxon>Actinomycetes</taxon>
        <taxon>Propionibacteriales</taxon>
        <taxon>Nocardioidaceae</taxon>
        <taxon>Nocardioides</taxon>
    </lineage>
</organism>
<keyword evidence="3" id="KW-0175">Coiled coil</keyword>
<evidence type="ECO:0000256" key="3">
    <source>
        <dbReference type="ARBA" id="ARBA00023054"/>
    </source>
</evidence>
<keyword evidence="9" id="KW-1185">Reference proteome</keyword>
<dbReference type="EMBL" id="JAKJHZ010000007">
    <property type="protein sequence ID" value="MCF6378247.1"/>
    <property type="molecule type" value="Genomic_DNA"/>
</dbReference>
<evidence type="ECO:0000256" key="2">
    <source>
        <dbReference type="ARBA" id="ARBA00011255"/>
    </source>
</evidence>
<dbReference type="PANTHER" id="PTHR30288">
    <property type="entry name" value="FLAGELLAR CAP/ASSEMBLY PROTEIN FLID"/>
    <property type="match status" value="1"/>
</dbReference>
<evidence type="ECO:0000313" key="9">
    <source>
        <dbReference type="Proteomes" id="UP001201161"/>
    </source>
</evidence>
<proteinExistence type="inferred from homology"/>
<evidence type="ECO:0000259" key="7">
    <source>
        <dbReference type="Pfam" id="PF07195"/>
    </source>
</evidence>
<feature type="domain" description="Flagellar hook-associated protein 2 C-terminal" evidence="7">
    <location>
        <begin position="208"/>
        <end position="427"/>
    </location>
</feature>
<dbReference type="RefSeq" id="WP_236402067.1">
    <property type="nucleotide sequence ID" value="NZ_JAKJHZ010000007.1"/>
</dbReference>
<comment type="similarity">
    <text evidence="1 5">Belongs to the FliD family.</text>
</comment>